<evidence type="ECO:0000313" key="1">
    <source>
        <dbReference type="EMBL" id="EIW82024.1"/>
    </source>
</evidence>
<name>A0A5M3MTE4_CONPW</name>
<organism evidence="1 2">
    <name type="scientific">Coniophora puteana (strain RWD-64-598)</name>
    <name type="common">Brown rot fungus</name>
    <dbReference type="NCBI Taxonomy" id="741705"/>
    <lineage>
        <taxon>Eukaryota</taxon>
        <taxon>Fungi</taxon>
        <taxon>Dikarya</taxon>
        <taxon>Basidiomycota</taxon>
        <taxon>Agaricomycotina</taxon>
        <taxon>Agaricomycetes</taxon>
        <taxon>Agaricomycetidae</taxon>
        <taxon>Boletales</taxon>
        <taxon>Coniophorineae</taxon>
        <taxon>Coniophoraceae</taxon>
        <taxon>Coniophora</taxon>
    </lineage>
</organism>
<gene>
    <name evidence="1" type="ORF">CONPUDRAFT_54412</name>
</gene>
<reference evidence="2" key="1">
    <citation type="journal article" date="2012" name="Science">
        <title>The Paleozoic origin of enzymatic lignin decomposition reconstructed from 31 fungal genomes.</title>
        <authorList>
            <person name="Floudas D."/>
            <person name="Binder M."/>
            <person name="Riley R."/>
            <person name="Barry K."/>
            <person name="Blanchette R.A."/>
            <person name="Henrissat B."/>
            <person name="Martinez A.T."/>
            <person name="Otillar R."/>
            <person name="Spatafora J.W."/>
            <person name="Yadav J.S."/>
            <person name="Aerts A."/>
            <person name="Benoit I."/>
            <person name="Boyd A."/>
            <person name="Carlson A."/>
            <person name="Copeland A."/>
            <person name="Coutinho P.M."/>
            <person name="de Vries R.P."/>
            <person name="Ferreira P."/>
            <person name="Findley K."/>
            <person name="Foster B."/>
            <person name="Gaskell J."/>
            <person name="Glotzer D."/>
            <person name="Gorecki P."/>
            <person name="Heitman J."/>
            <person name="Hesse C."/>
            <person name="Hori C."/>
            <person name="Igarashi K."/>
            <person name="Jurgens J.A."/>
            <person name="Kallen N."/>
            <person name="Kersten P."/>
            <person name="Kohler A."/>
            <person name="Kuees U."/>
            <person name="Kumar T.K.A."/>
            <person name="Kuo A."/>
            <person name="LaButti K."/>
            <person name="Larrondo L.F."/>
            <person name="Lindquist E."/>
            <person name="Ling A."/>
            <person name="Lombard V."/>
            <person name="Lucas S."/>
            <person name="Lundell T."/>
            <person name="Martin R."/>
            <person name="McLaughlin D.J."/>
            <person name="Morgenstern I."/>
            <person name="Morin E."/>
            <person name="Murat C."/>
            <person name="Nagy L.G."/>
            <person name="Nolan M."/>
            <person name="Ohm R.A."/>
            <person name="Patyshakuliyeva A."/>
            <person name="Rokas A."/>
            <person name="Ruiz-Duenas F.J."/>
            <person name="Sabat G."/>
            <person name="Salamov A."/>
            <person name="Samejima M."/>
            <person name="Schmutz J."/>
            <person name="Slot J.C."/>
            <person name="St John F."/>
            <person name="Stenlid J."/>
            <person name="Sun H."/>
            <person name="Sun S."/>
            <person name="Syed K."/>
            <person name="Tsang A."/>
            <person name="Wiebenga A."/>
            <person name="Young D."/>
            <person name="Pisabarro A."/>
            <person name="Eastwood D.C."/>
            <person name="Martin F."/>
            <person name="Cullen D."/>
            <person name="Grigoriev I.V."/>
            <person name="Hibbett D.S."/>
        </authorList>
    </citation>
    <scope>NUCLEOTIDE SEQUENCE [LARGE SCALE GENOMIC DNA]</scope>
    <source>
        <strain evidence="2">RWD-64-598 SS2</strain>
    </source>
</reference>
<dbReference type="RefSeq" id="XP_007767385.1">
    <property type="nucleotide sequence ID" value="XM_007769195.1"/>
</dbReference>
<protein>
    <submittedName>
        <fullName evidence="1">Uncharacterized protein</fullName>
    </submittedName>
</protein>
<keyword evidence="2" id="KW-1185">Reference proteome</keyword>
<dbReference type="EMBL" id="JH711577">
    <property type="protein sequence ID" value="EIW82024.1"/>
    <property type="molecule type" value="Genomic_DNA"/>
</dbReference>
<dbReference type="AlphaFoldDB" id="A0A5M3MTE4"/>
<accession>A0A5M3MTE4</accession>
<evidence type="ECO:0000313" key="2">
    <source>
        <dbReference type="Proteomes" id="UP000053558"/>
    </source>
</evidence>
<dbReference type="Proteomes" id="UP000053558">
    <property type="component" value="Unassembled WGS sequence"/>
</dbReference>
<comment type="caution">
    <text evidence="1">The sequence shown here is derived from an EMBL/GenBank/DDBJ whole genome shotgun (WGS) entry which is preliminary data.</text>
</comment>
<dbReference type="KEGG" id="cput:CONPUDRAFT_54412"/>
<dbReference type="GeneID" id="19207660"/>
<feature type="non-terminal residue" evidence="1">
    <location>
        <position position="592"/>
    </location>
</feature>
<dbReference type="OrthoDB" id="2659841at2759"/>
<proteinExistence type="predicted"/>
<sequence>MHLGRINMMKKLTGKMKSLDDHKKFDVAVAHSEFLRVDVLCRACIKRGMSAKAMIGLLNKAVNGLYKPKGVTETELLRAKVFSNIAGSRALQILHRSTGALSDRTVRRHTVTPPLWVLVAAPTVEEVQFNVSNTFGGGGRDMPTGAAVETSSLNVPGYQLMIDKIKVEGRPRWDDKTNMILGVAREDALKVGLEFSSMAEVDALLDAIKGGDVRLAVEATVAAIGLLSDNSKVYAARPVVVSGTCKTEDAMTHAKLIQTVIDGCKNVPGCLYSLASDGEARRGAAFVRLTHKAKLSPNSPIYAYIGLLHLLNQLVGDDDITSDKDYKHIFKCLRNALLREMGIMIYGFHMQPSVLEFQLCSAGVPPHQVSYLLNPEDKQDVILAYKLLRHIWRMPPAGANTRPGFASARKYICILGDFFRHLISPYIDPKMSLRDQLFHLSVATHLMCSLYMHPAGGNAFLPKVLHTDIQIMIKNTFFSVAKAKVNRPCGEFYIILLGTDRLEVTFGYIRSVVGSNANTDIYQLGGRIAALTNTAQILADHSEWDSGTRRLHLPPLDSEEDITSKSDHVNPASWQGNVNVQHVLPVTAWNKG</sequence>